<dbReference type="OrthoDB" id="1113738at2759"/>
<evidence type="ECO:0000313" key="2">
    <source>
        <dbReference type="Proteomes" id="UP000467841"/>
    </source>
</evidence>
<evidence type="ECO:0000313" key="1">
    <source>
        <dbReference type="EMBL" id="CAA7050238.1"/>
    </source>
</evidence>
<dbReference type="EMBL" id="CACVBM020001440">
    <property type="protein sequence ID" value="CAA7050238.1"/>
    <property type="molecule type" value="Genomic_DNA"/>
</dbReference>
<reference evidence="1" key="1">
    <citation type="submission" date="2020-01" db="EMBL/GenBank/DDBJ databases">
        <authorList>
            <person name="Mishra B."/>
        </authorList>
    </citation>
    <scope>NUCLEOTIDE SEQUENCE [LARGE SCALE GENOMIC DNA]</scope>
</reference>
<proteinExistence type="predicted"/>
<organism evidence="1 2">
    <name type="scientific">Microthlaspi erraticum</name>
    <dbReference type="NCBI Taxonomy" id="1685480"/>
    <lineage>
        <taxon>Eukaryota</taxon>
        <taxon>Viridiplantae</taxon>
        <taxon>Streptophyta</taxon>
        <taxon>Embryophyta</taxon>
        <taxon>Tracheophyta</taxon>
        <taxon>Spermatophyta</taxon>
        <taxon>Magnoliopsida</taxon>
        <taxon>eudicotyledons</taxon>
        <taxon>Gunneridae</taxon>
        <taxon>Pentapetalae</taxon>
        <taxon>rosids</taxon>
        <taxon>malvids</taxon>
        <taxon>Brassicales</taxon>
        <taxon>Brassicaceae</taxon>
        <taxon>Coluteocarpeae</taxon>
        <taxon>Microthlaspi</taxon>
    </lineage>
</organism>
<dbReference type="Proteomes" id="UP000467841">
    <property type="component" value="Unassembled WGS sequence"/>
</dbReference>
<name>A0A6D2KDA0_9BRAS</name>
<keyword evidence="2" id="KW-1185">Reference proteome</keyword>
<protein>
    <submittedName>
        <fullName evidence="1">Uncharacterized protein</fullName>
    </submittedName>
</protein>
<comment type="caution">
    <text evidence="1">The sequence shown here is derived from an EMBL/GenBank/DDBJ whole genome shotgun (WGS) entry which is preliminary data.</text>
</comment>
<dbReference type="AlphaFoldDB" id="A0A6D2KDA0"/>
<sequence length="240" mass="27770">MANRAGLETERFRLGEENDHLPLSLEVVSFCEPLNQKHLPRWVSTPPTAPSWYKYLKPPSTDCTNSGSIGKRHVIILGLSLWFSRYSTLYPDWFADIIVKAKCRKLIEESGGGNRADAMMRIKKERLLLLKKQREEKSRIEARALKLKLRREARLAAEKTDEEARNDVAFEDGWLPEWEIANLCGGARNLRSRFWFREFGLVLRPDGDYDDKSLETRDDIEEGRCIRLNLFTAKTSNKAL</sequence>
<gene>
    <name evidence="1" type="ORF">MERR_LOCUS37473</name>
</gene>
<accession>A0A6D2KDA0</accession>